<keyword evidence="3 5" id="KW-0378">Hydrolase</keyword>
<evidence type="ECO:0000259" key="6">
    <source>
        <dbReference type="PROSITE" id="PS51462"/>
    </source>
</evidence>
<dbReference type="PANTHER" id="PTHR43046:SF12">
    <property type="entry name" value="GDP-MANNOSE MANNOSYL HYDROLASE"/>
    <property type="match status" value="1"/>
</dbReference>
<dbReference type="RefSeq" id="WP_102917078.1">
    <property type="nucleotide sequence ID" value="NZ_JACHJF010000032.1"/>
</dbReference>
<comment type="cofactor">
    <cofactor evidence="1">
        <name>Mg(2+)</name>
        <dbReference type="ChEBI" id="CHEBI:18420"/>
    </cofactor>
</comment>
<evidence type="ECO:0000313" key="7">
    <source>
        <dbReference type="EMBL" id="MBB5122749.1"/>
    </source>
</evidence>
<evidence type="ECO:0000313" key="9">
    <source>
        <dbReference type="Proteomes" id="UP000235945"/>
    </source>
</evidence>
<proteinExistence type="inferred from homology"/>
<feature type="domain" description="Nudix hydrolase" evidence="6">
    <location>
        <begin position="13"/>
        <end position="151"/>
    </location>
</feature>
<dbReference type="CDD" id="cd18876">
    <property type="entry name" value="NUDIX_Hydrolase"/>
    <property type="match status" value="1"/>
</dbReference>
<reference evidence="7 10" key="3">
    <citation type="submission" date="2020-08" db="EMBL/GenBank/DDBJ databases">
        <title>Genomic Encyclopedia of Type Strains, Phase III (KMG-III): the genomes of soil and plant-associated and newly described type strains.</title>
        <authorList>
            <person name="Whitman W."/>
        </authorList>
    </citation>
    <scope>NUCLEOTIDE SEQUENCE [LARGE SCALE GENOMIC DNA]</scope>
    <source>
        <strain evidence="7 10">CECT 3259</strain>
    </source>
</reference>
<dbReference type="PRINTS" id="PR00502">
    <property type="entry name" value="NUDIXFAMILY"/>
</dbReference>
<evidence type="ECO:0000313" key="10">
    <source>
        <dbReference type="Proteomes" id="UP000528608"/>
    </source>
</evidence>
<evidence type="ECO:0000256" key="4">
    <source>
        <dbReference type="ARBA" id="ARBA00022842"/>
    </source>
</evidence>
<keyword evidence="9" id="KW-1185">Reference proteome</keyword>
<dbReference type="Pfam" id="PF00293">
    <property type="entry name" value="NUDIX"/>
    <property type="match status" value="1"/>
</dbReference>
<comment type="caution">
    <text evidence="8">The sequence shown here is derived from an EMBL/GenBank/DDBJ whole genome shotgun (WGS) entry which is preliminary data.</text>
</comment>
<dbReference type="InterPro" id="IPR020476">
    <property type="entry name" value="Nudix_hydrolase"/>
</dbReference>
<dbReference type="SUPFAM" id="SSF55811">
    <property type="entry name" value="Nudix"/>
    <property type="match status" value="1"/>
</dbReference>
<evidence type="ECO:0000256" key="3">
    <source>
        <dbReference type="ARBA" id="ARBA00022801"/>
    </source>
</evidence>
<dbReference type="Gene3D" id="3.90.79.10">
    <property type="entry name" value="Nucleoside Triphosphate Pyrophosphohydrolase"/>
    <property type="match status" value="1"/>
</dbReference>
<dbReference type="Proteomes" id="UP000235945">
    <property type="component" value="Unassembled WGS sequence"/>
</dbReference>
<comment type="similarity">
    <text evidence="2 5">Belongs to the Nudix hydrolase family.</text>
</comment>
<evidence type="ECO:0000256" key="2">
    <source>
        <dbReference type="ARBA" id="ARBA00005582"/>
    </source>
</evidence>
<dbReference type="OrthoDB" id="3872197at2"/>
<protein>
    <submittedName>
        <fullName evidence="7">8-oxo-dGTP pyrophosphatase MutT (NUDIX family)</fullName>
    </submittedName>
</protein>
<name>A0A2N8NZ43_STREU</name>
<dbReference type="InterPro" id="IPR015797">
    <property type="entry name" value="NUDIX_hydrolase-like_dom_sf"/>
</dbReference>
<evidence type="ECO:0000313" key="8">
    <source>
        <dbReference type="EMBL" id="PNE34038.1"/>
    </source>
</evidence>
<gene>
    <name evidence="8" type="ORF">AF335_04990</name>
    <name evidence="7" type="ORF">FHS36_006223</name>
</gene>
<sequence length="167" mass="17746">MAHADIDPAHPPKRRLGALVLIRDDAGRILLVKPTYRDGWILPGGGAHQGESIADAAARELLEETGLVRRLTHYLVLDQVPASDDGTSAEGLNVVCDGGDQLSAEEAKAVIVPEAAAGELCAVRWVPPKDLDKYAQPYQARRIRAALAVLEHDAAHSLLTLGEPVGA</sequence>
<dbReference type="GO" id="GO:0016787">
    <property type="term" value="F:hydrolase activity"/>
    <property type="evidence" value="ECO:0007669"/>
    <property type="project" value="UniProtKB-KW"/>
</dbReference>
<dbReference type="EMBL" id="LGUI01000002">
    <property type="protein sequence ID" value="PNE34038.1"/>
    <property type="molecule type" value="Genomic_DNA"/>
</dbReference>
<accession>A0A2N8NZ43</accession>
<organism evidence="8 9">
    <name type="scientific">Streptomyces eurocidicus</name>
    <name type="common">Streptoverticillium eurocidicus</name>
    <dbReference type="NCBI Taxonomy" id="66423"/>
    <lineage>
        <taxon>Bacteria</taxon>
        <taxon>Bacillati</taxon>
        <taxon>Actinomycetota</taxon>
        <taxon>Actinomycetes</taxon>
        <taxon>Kitasatosporales</taxon>
        <taxon>Streptomycetaceae</taxon>
        <taxon>Streptomyces</taxon>
    </lineage>
</organism>
<dbReference type="InterPro" id="IPR000086">
    <property type="entry name" value="NUDIX_hydrolase_dom"/>
</dbReference>
<evidence type="ECO:0000256" key="5">
    <source>
        <dbReference type="RuleBase" id="RU003476"/>
    </source>
</evidence>
<evidence type="ECO:0000256" key="1">
    <source>
        <dbReference type="ARBA" id="ARBA00001946"/>
    </source>
</evidence>
<dbReference type="EMBL" id="JACHJF010000032">
    <property type="protein sequence ID" value="MBB5122749.1"/>
    <property type="molecule type" value="Genomic_DNA"/>
</dbReference>
<dbReference type="PROSITE" id="PS00893">
    <property type="entry name" value="NUDIX_BOX"/>
    <property type="match status" value="1"/>
</dbReference>
<dbReference type="PROSITE" id="PS51462">
    <property type="entry name" value="NUDIX"/>
    <property type="match status" value="1"/>
</dbReference>
<reference evidence="9" key="1">
    <citation type="submission" date="2015-07" db="EMBL/GenBank/DDBJ databases">
        <authorList>
            <person name="Graham D.E."/>
            <person name="Giannone R.J."/>
            <person name="Gulvik C.A."/>
            <person name="Hettich R.L."/>
            <person name="Klingeman D.M."/>
            <person name="Mahan K.M."/>
            <person name="Parry R.J."/>
            <person name="Spain J.C."/>
        </authorList>
    </citation>
    <scope>NUCLEOTIDE SEQUENCE [LARGE SCALE GENOMIC DNA]</scope>
    <source>
        <strain evidence="9">ATCC 27428</strain>
    </source>
</reference>
<dbReference type="Proteomes" id="UP000528608">
    <property type="component" value="Unassembled WGS sequence"/>
</dbReference>
<dbReference type="PANTHER" id="PTHR43046">
    <property type="entry name" value="GDP-MANNOSE MANNOSYL HYDROLASE"/>
    <property type="match status" value="1"/>
</dbReference>
<keyword evidence="4" id="KW-0460">Magnesium</keyword>
<dbReference type="InterPro" id="IPR020084">
    <property type="entry name" value="NUDIX_hydrolase_CS"/>
</dbReference>
<reference evidence="8" key="2">
    <citation type="submission" date="2015-07" db="EMBL/GenBank/DDBJ databases">
        <authorList>
            <person name="Noorani M."/>
        </authorList>
    </citation>
    <scope>NUCLEOTIDE SEQUENCE [LARGE SCALE GENOMIC DNA]</scope>
    <source>
        <strain evidence="8">ATCC 27428</strain>
    </source>
</reference>
<dbReference type="AlphaFoldDB" id="A0A2N8NZ43"/>